<reference evidence="1" key="1">
    <citation type="submission" date="2014-05" db="EMBL/GenBank/DDBJ databases">
        <title>The transcriptome of the halophilic microalga Tetraselmis sp. GSL018 isolated from the Great Salt Lake, Utah.</title>
        <authorList>
            <person name="Jinkerson R.E."/>
            <person name="D'Adamo S."/>
            <person name="Posewitz M.C."/>
        </authorList>
    </citation>
    <scope>NUCLEOTIDE SEQUENCE</scope>
    <source>
        <strain evidence="1">GSL018</strain>
    </source>
</reference>
<evidence type="ECO:0000313" key="1">
    <source>
        <dbReference type="EMBL" id="JAC68170.1"/>
    </source>
</evidence>
<dbReference type="EMBL" id="GBEZ01018245">
    <property type="protein sequence ID" value="JAC68170.1"/>
    <property type="molecule type" value="Transcribed_RNA"/>
</dbReference>
<proteinExistence type="predicted"/>
<gene>
    <name evidence="1" type="ORF">TSPGSL018_9360</name>
</gene>
<protein>
    <submittedName>
        <fullName evidence="1">Uncharacterized protein</fullName>
    </submittedName>
</protein>
<dbReference type="AlphaFoldDB" id="A0A061RC21"/>
<organism evidence="1">
    <name type="scientific">Tetraselmis sp. GSL018</name>
    <dbReference type="NCBI Taxonomy" id="582737"/>
    <lineage>
        <taxon>Eukaryota</taxon>
        <taxon>Viridiplantae</taxon>
        <taxon>Chlorophyta</taxon>
        <taxon>core chlorophytes</taxon>
        <taxon>Chlorodendrophyceae</taxon>
        <taxon>Chlorodendrales</taxon>
        <taxon>Chlorodendraceae</taxon>
        <taxon>Tetraselmis</taxon>
    </lineage>
</organism>
<sequence>MKKKQGFLDDEDKVDAVARKVRTSLL</sequence>
<accession>A0A061RC21</accession>
<name>A0A061RC21_9CHLO</name>